<dbReference type="EMBL" id="MDYP01000013">
    <property type="protein sequence ID" value="OQE07532.1"/>
    <property type="molecule type" value="Genomic_DNA"/>
</dbReference>
<evidence type="ECO:0000313" key="2">
    <source>
        <dbReference type="EMBL" id="OQE07532.1"/>
    </source>
</evidence>
<dbReference type="AlphaFoldDB" id="A0A1V6S0H1"/>
<sequence length="406" mass="43158">MAARTLDKMRKAQSLLRDCHSWLVQSNEMLLAVEMCNIEGSLALLFENRCFANTPCPGLQDEELPRLPPSNGYRRGTRRGPYNGGRRPYPTNRGGPEAPASRASGGQNARVQAGASTSGGTGSSNCPDDDLKPPAAQATTTGASPATGVLLDFTEDVEFVQLPPNMVVSMEAVQAVLLEPKGKQCLPEGPAAVSSDQPAPEGSVRVEGDARSIHQTIIPAADATLGGPDFFVDDYCTPMVEEGVVPVLPQPEISSSPACDSLECVLPNASQTYQRGHGITESRKGDASEEFPVLTSAEASTKDMLVDLDNDLAVILPGGTDADTDSTAHTEGKGVLADGFDSGVSLNLQLEDLEDDEIVFQGNAAKRICPDFKAVFVSSDDSPQTARRVIDLKTIFEKYFEVVICK</sequence>
<feature type="compositionally biased region" description="Low complexity" evidence="1">
    <location>
        <begin position="71"/>
        <end position="91"/>
    </location>
</feature>
<reference evidence="3" key="1">
    <citation type="journal article" date="2017" name="Nat. Microbiol.">
        <title>Global analysis of biosynthetic gene clusters reveals vast potential of secondary metabolite production in Penicillium species.</title>
        <authorList>
            <person name="Nielsen J.C."/>
            <person name="Grijseels S."/>
            <person name="Prigent S."/>
            <person name="Ji B."/>
            <person name="Dainat J."/>
            <person name="Nielsen K.F."/>
            <person name="Frisvad J.C."/>
            <person name="Workman M."/>
            <person name="Nielsen J."/>
        </authorList>
    </citation>
    <scope>NUCLEOTIDE SEQUENCE [LARGE SCALE GENOMIC DNA]</scope>
    <source>
        <strain evidence="3">IBT 29486</strain>
    </source>
</reference>
<feature type="region of interest" description="Disordered" evidence="1">
    <location>
        <begin position="57"/>
        <end position="143"/>
    </location>
</feature>
<proteinExistence type="predicted"/>
<evidence type="ECO:0000256" key="1">
    <source>
        <dbReference type="SAM" id="MobiDB-lite"/>
    </source>
</evidence>
<dbReference type="OrthoDB" id="4359067at2759"/>
<comment type="caution">
    <text evidence="2">The sequence shown here is derived from an EMBL/GenBank/DDBJ whole genome shotgun (WGS) entry which is preliminary data.</text>
</comment>
<evidence type="ECO:0000313" key="3">
    <source>
        <dbReference type="Proteomes" id="UP000191518"/>
    </source>
</evidence>
<dbReference type="Proteomes" id="UP000191518">
    <property type="component" value="Unassembled WGS sequence"/>
</dbReference>
<accession>A0A1V6S0H1</accession>
<protein>
    <submittedName>
        <fullName evidence="2">Uncharacterized protein</fullName>
    </submittedName>
</protein>
<gene>
    <name evidence="2" type="ORF">PENVUL_c013G06044</name>
</gene>
<name>A0A1V6S0H1_9EURO</name>
<organism evidence="2 3">
    <name type="scientific">Penicillium vulpinum</name>
    <dbReference type="NCBI Taxonomy" id="29845"/>
    <lineage>
        <taxon>Eukaryota</taxon>
        <taxon>Fungi</taxon>
        <taxon>Dikarya</taxon>
        <taxon>Ascomycota</taxon>
        <taxon>Pezizomycotina</taxon>
        <taxon>Eurotiomycetes</taxon>
        <taxon>Eurotiomycetidae</taxon>
        <taxon>Eurotiales</taxon>
        <taxon>Aspergillaceae</taxon>
        <taxon>Penicillium</taxon>
    </lineage>
</organism>
<keyword evidence="3" id="KW-1185">Reference proteome</keyword>